<keyword evidence="5 6" id="KW-0472">Membrane</keyword>
<proteinExistence type="predicted"/>
<feature type="transmembrane region" description="Helical" evidence="6">
    <location>
        <begin position="520"/>
        <end position="539"/>
    </location>
</feature>
<keyword evidence="4 6" id="KW-1133">Transmembrane helix</keyword>
<feature type="transmembrane region" description="Helical" evidence="6">
    <location>
        <begin position="644"/>
        <end position="667"/>
    </location>
</feature>
<dbReference type="Gene3D" id="1.20.1640.10">
    <property type="entry name" value="Multidrug efflux transporter AcrB transmembrane domain"/>
    <property type="match status" value="2"/>
</dbReference>
<gene>
    <name evidence="8" type="ORF">H8S54_14360</name>
</gene>
<feature type="domain" description="Membrane transport protein MMPL" evidence="7">
    <location>
        <begin position="76"/>
        <end position="327"/>
    </location>
</feature>
<evidence type="ECO:0000256" key="2">
    <source>
        <dbReference type="ARBA" id="ARBA00022475"/>
    </source>
</evidence>
<feature type="transmembrane region" description="Helical" evidence="6">
    <location>
        <begin position="225"/>
        <end position="247"/>
    </location>
</feature>
<keyword evidence="3 6" id="KW-0812">Transmembrane</keyword>
<dbReference type="Proteomes" id="UP000652847">
    <property type="component" value="Unassembled WGS sequence"/>
</dbReference>
<keyword evidence="9" id="KW-1185">Reference proteome</keyword>
<protein>
    <submittedName>
        <fullName evidence="8">MMPL family transporter</fullName>
    </submittedName>
</protein>
<sequence>MVKVGKWIAKHKVLVLLIGLLLVIPSVIGIAETRVNYDLLSYLPDTLETVKGQDILVDEFGMGAFSMVIVENMEMKDVQKLEDEFSQVEHVKDVLWYDDVADITLPVEMIPEKYRKVFINGDATMMLVLFDNTTSSDDSMEAITELRKIANEQCFLSGMTGVVTDIKNIAMQELPIYVVIAAVLSLIVLELTSGSFVVPFLFLLSIGLAILYNLGSNIILGETSYITQALTAVLQLGVTMDYSIFLLNSYEENKKRFPGEKDRAMGHAIANTFKSVAGSSVTTVAGFVALCVMTFALGRDLGIVMAKGVVIGVVCCVTILPALVLFFDKPIEKTQHKLLFSRMDKPSAFITKHYKAWVVIFLVLLFPAIYGNNHTQIYYNIAESLPATLDCNIANNELEKTFAVGNIHMVMMDNDMDPKQKQKMLSEIDEVEGVKWSLGMNSLIGSTVPESMIPSDLKKIFKGDQYELAFVCSEYESATDEVNAQLAKINEIVKKYDDTAMVIGEAPLMKDLQDTTDADLVRVNVISIGAIFLIILIIFKSISLPIILVAVIEFAIFVNMAIPFYQGISLPFVASIVIGAIQLGATVDYAILMTTRYQRERQHGKDKKEAISIAHKTSMPSIISSGLSFFAATFGVSCYSQVEMIGSICTLLARGAIISMVVVLFILPAMFMIFDKLICVTSIGFLGDKKAAKAK</sequence>
<feature type="transmembrane region" description="Helical" evidence="6">
    <location>
        <begin position="546"/>
        <end position="566"/>
    </location>
</feature>
<dbReference type="InterPro" id="IPR004869">
    <property type="entry name" value="MMPL_dom"/>
</dbReference>
<evidence type="ECO:0000256" key="4">
    <source>
        <dbReference type="ARBA" id="ARBA00022989"/>
    </source>
</evidence>
<feature type="transmembrane region" description="Helical" evidence="6">
    <location>
        <begin position="348"/>
        <end position="370"/>
    </location>
</feature>
<feature type="transmembrane region" description="Helical" evidence="6">
    <location>
        <begin position="198"/>
        <end position="219"/>
    </location>
</feature>
<dbReference type="EMBL" id="JACOOT010000033">
    <property type="protein sequence ID" value="MBC5652254.1"/>
    <property type="molecule type" value="Genomic_DNA"/>
</dbReference>
<dbReference type="PANTHER" id="PTHR33406">
    <property type="entry name" value="MEMBRANE PROTEIN MJ1562-RELATED"/>
    <property type="match status" value="1"/>
</dbReference>
<evidence type="ECO:0000256" key="6">
    <source>
        <dbReference type="SAM" id="Phobius"/>
    </source>
</evidence>
<evidence type="ECO:0000256" key="5">
    <source>
        <dbReference type="ARBA" id="ARBA00023136"/>
    </source>
</evidence>
<feature type="domain" description="Membrane transport protein MMPL" evidence="7">
    <location>
        <begin position="471"/>
        <end position="673"/>
    </location>
</feature>
<evidence type="ECO:0000259" key="7">
    <source>
        <dbReference type="Pfam" id="PF03176"/>
    </source>
</evidence>
<dbReference type="Pfam" id="PF03176">
    <property type="entry name" value="MMPL"/>
    <property type="match status" value="2"/>
</dbReference>
<dbReference type="SUPFAM" id="SSF82866">
    <property type="entry name" value="Multidrug efflux transporter AcrB transmembrane domain"/>
    <property type="match status" value="2"/>
</dbReference>
<feature type="transmembrane region" description="Helical" evidence="6">
    <location>
        <begin position="303"/>
        <end position="327"/>
    </location>
</feature>
<reference evidence="8 9" key="1">
    <citation type="submission" date="2020-08" db="EMBL/GenBank/DDBJ databases">
        <title>Genome public.</title>
        <authorList>
            <person name="Liu C."/>
            <person name="Sun Q."/>
        </authorList>
    </citation>
    <scope>NUCLEOTIDE SEQUENCE [LARGE SCALE GENOMIC DNA]</scope>
    <source>
        <strain evidence="8 9">BX17</strain>
    </source>
</reference>
<organism evidence="8 9">
    <name type="scientific">Blautia segnis</name>
    <dbReference type="NCBI Taxonomy" id="2763030"/>
    <lineage>
        <taxon>Bacteria</taxon>
        <taxon>Bacillati</taxon>
        <taxon>Bacillota</taxon>
        <taxon>Clostridia</taxon>
        <taxon>Lachnospirales</taxon>
        <taxon>Lachnospiraceae</taxon>
        <taxon>Blautia</taxon>
    </lineage>
</organism>
<evidence type="ECO:0000256" key="3">
    <source>
        <dbReference type="ARBA" id="ARBA00022692"/>
    </source>
</evidence>
<feature type="transmembrane region" description="Helical" evidence="6">
    <location>
        <begin position="268"/>
        <end position="297"/>
    </location>
</feature>
<evidence type="ECO:0000313" key="9">
    <source>
        <dbReference type="Proteomes" id="UP000652847"/>
    </source>
</evidence>
<evidence type="ECO:0000313" key="8">
    <source>
        <dbReference type="EMBL" id="MBC5652254.1"/>
    </source>
</evidence>
<dbReference type="RefSeq" id="WP_021925484.1">
    <property type="nucleotide sequence ID" value="NZ_JACOOT010000033.1"/>
</dbReference>
<dbReference type="PANTHER" id="PTHR33406:SF13">
    <property type="entry name" value="MEMBRANE PROTEIN YDFJ"/>
    <property type="match status" value="1"/>
</dbReference>
<feature type="transmembrane region" description="Helical" evidence="6">
    <location>
        <begin position="174"/>
        <end position="191"/>
    </location>
</feature>
<dbReference type="AlphaFoldDB" id="A0A8I0ABL0"/>
<accession>A0A8I0ABL0</accession>
<name>A0A8I0ABL0_9FIRM</name>
<comment type="caution">
    <text evidence="8">The sequence shown here is derived from an EMBL/GenBank/DDBJ whole genome shotgun (WGS) entry which is preliminary data.</text>
</comment>
<keyword evidence="2" id="KW-1003">Cell membrane</keyword>
<feature type="transmembrane region" description="Helical" evidence="6">
    <location>
        <begin position="572"/>
        <end position="592"/>
    </location>
</feature>
<comment type="subcellular location">
    <subcellularLocation>
        <location evidence="1">Cell membrane</location>
        <topology evidence="1">Multi-pass membrane protein</topology>
    </subcellularLocation>
</comment>
<evidence type="ECO:0000256" key="1">
    <source>
        <dbReference type="ARBA" id="ARBA00004651"/>
    </source>
</evidence>
<dbReference type="GO" id="GO:0005886">
    <property type="term" value="C:plasma membrane"/>
    <property type="evidence" value="ECO:0007669"/>
    <property type="project" value="UniProtKB-SubCell"/>
</dbReference>
<dbReference type="InterPro" id="IPR050545">
    <property type="entry name" value="Mycobact_MmpL"/>
</dbReference>